<protein>
    <submittedName>
        <fullName evidence="1">Uncharacterized protein</fullName>
    </submittedName>
</protein>
<evidence type="ECO:0000313" key="1">
    <source>
        <dbReference type="EMBL" id="QNR84201.1"/>
    </source>
</evidence>
<name>A0ABX6TG63_9SPHI</name>
<dbReference type="RefSeq" id="WP_167295904.1">
    <property type="nucleotide sequence ID" value="NZ_CP061171.1"/>
</dbReference>
<evidence type="ECO:0000313" key="2">
    <source>
        <dbReference type="Proteomes" id="UP000516439"/>
    </source>
</evidence>
<keyword evidence="2" id="KW-1185">Reference proteome</keyword>
<organism evidence="1 2">
    <name type="scientific">Pedobacter riviphilus</name>
    <dbReference type="NCBI Taxonomy" id="2766984"/>
    <lineage>
        <taxon>Bacteria</taxon>
        <taxon>Pseudomonadati</taxon>
        <taxon>Bacteroidota</taxon>
        <taxon>Sphingobacteriia</taxon>
        <taxon>Sphingobacteriales</taxon>
        <taxon>Sphingobacteriaceae</taxon>
        <taxon>Pedobacter</taxon>
    </lineage>
</organism>
<proteinExistence type="predicted"/>
<gene>
    <name evidence="1" type="ORF">H9N25_20190</name>
</gene>
<sequence length="79" mass="9270">MAYKVLIAELNTGHVYNTKLELFLGIGETLSYFDHYEEAINYSDSIVNNNPALECWIKDEKDIILRYKSINEEKLFDLH</sequence>
<accession>A0ABX6TG63</accession>
<dbReference type="EMBL" id="CP061171">
    <property type="protein sequence ID" value="QNR84201.1"/>
    <property type="molecule type" value="Genomic_DNA"/>
</dbReference>
<reference evidence="1 2" key="1">
    <citation type="submission" date="2020-09" db="EMBL/GenBank/DDBJ databases">
        <title>Pedobacter sp. SW-16 isolated from soil near Yeocheon.</title>
        <authorList>
            <person name="Im H.S."/>
            <person name="Joung Y."/>
            <person name="Lee S.-S."/>
        </authorList>
    </citation>
    <scope>NUCLEOTIDE SEQUENCE [LARGE SCALE GENOMIC DNA]</scope>
    <source>
        <strain evidence="1 2">SW-16</strain>
    </source>
</reference>
<dbReference type="Proteomes" id="UP000516439">
    <property type="component" value="Chromosome"/>
</dbReference>